<name>A0A183MNY0_9TREM</name>
<dbReference type="Proteomes" id="UP000277204">
    <property type="component" value="Unassembled WGS sequence"/>
</dbReference>
<dbReference type="EMBL" id="UZAI01017454">
    <property type="protein sequence ID" value="VDP25010.1"/>
    <property type="molecule type" value="Genomic_DNA"/>
</dbReference>
<sequence length="85" mass="9987">MEDERTRRAADIASDNPPVVAKIKPRLMRHWIKGETALKIFNTTFLQHTDKLDRFNTDLSNWSQALQDLFKEEDTTLENNRESVK</sequence>
<dbReference type="AlphaFoldDB" id="A0A183MNY0"/>
<evidence type="ECO:0000313" key="1">
    <source>
        <dbReference type="EMBL" id="VDP25010.1"/>
    </source>
</evidence>
<organism evidence="1 2">
    <name type="scientific">Schistosoma margrebowiei</name>
    <dbReference type="NCBI Taxonomy" id="48269"/>
    <lineage>
        <taxon>Eukaryota</taxon>
        <taxon>Metazoa</taxon>
        <taxon>Spiralia</taxon>
        <taxon>Lophotrochozoa</taxon>
        <taxon>Platyhelminthes</taxon>
        <taxon>Trematoda</taxon>
        <taxon>Digenea</taxon>
        <taxon>Strigeidida</taxon>
        <taxon>Schistosomatoidea</taxon>
        <taxon>Schistosomatidae</taxon>
        <taxon>Schistosoma</taxon>
    </lineage>
</organism>
<proteinExistence type="predicted"/>
<keyword evidence="2" id="KW-1185">Reference proteome</keyword>
<evidence type="ECO:0000313" key="2">
    <source>
        <dbReference type="Proteomes" id="UP000277204"/>
    </source>
</evidence>
<gene>
    <name evidence="1" type="ORF">SMRZ_LOCUS17755</name>
</gene>
<accession>A0A183MNY0</accession>
<protein>
    <submittedName>
        <fullName evidence="1">Uncharacterized protein</fullName>
    </submittedName>
</protein>
<reference evidence="1 2" key="1">
    <citation type="submission" date="2018-11" db="EMBL/GenBank/DDBJ databases">
        <authorList>
            <consortium name="Pathogen Informatics"/>
        </authorList>
    </citation>
    <scope>NUCLEOTIDE SEQUENCE [LARGE SCALE GENOMIC DNA]</scope>
    <source>
        <strain evidence="1 2">Zambia</strain>
    </source>
</reference>